<evidence type="ECO:0000256" key="2">
    <source>
        <dbReference type="ARBA" id="ARBA00022475"/>
    </source>
</evidence>
<evidence type="ECO:0000256" key="10">
    <source>
        <dbReference type="ARBA" id="ARBA00023224"/>
    </source>
</evidence>
<dbReference type="InterPro" id="IPR000725">
    <property type="entry name" value="Olfact_rcpt"/>
</dbReference>
<keyword evidence="8 12" id="KW-0472">Membrane</keyword>
<feature type="transmembrane region" description="Helical" evidence="12">
    <location>
        <begin position="27"/>
        <end position="48"/>
    </location>
</feature>
<feature type="region of interest" description="Disordered" evidence="11">
    <location>
        <begin position="149"/>
        <end position="189"/>
    </location>
</feature>
<dbReference type="Proteomes" id="UP000006813">
    <property type="component" value="Unassembled WGS sequence"/>
</dbReference>
<dbReference type="PROSITE" id="PS50262">
    <property type="entry name" value="G_PROTEIN_RECEP_F1_2"/>
    <property type="match status" value="1"/>
</dbReference>
<keyword evidence="6 12" id="KW-1133">Transmembrane helix</keyword>
<dbReference type="InParanoid" id="G5BRJ5"/>
<dbReference type="Gene3D" id="1.20.1070.10">
    <property type="entry name" value="Rhodopsin 7-helix transmembrane proteins"/>
    <property type="match status" value="1"/>
</dbReference>
<dbReference type="SUPFAM" id="SSF81321">
    <property type="entry name" value="Family A G protein-coupled receptor-like"/>
    <property type="match status" value="1"/>
</dbReference>
<evidence type="ECO:0000256" key="11">
    <source>
        <dbReference type="SAM" id="MobiDB-lite"/>
    </source>
</evidence>
<keyword evidence="2" id="KW-1003">Cell membrane</keyword>
<name>G5BRJ5_HETGA</name>
<evidence type="ECO:0000313" key="15">
    <source>
        <dbReference type="Proteomes" id="UP000006813"/>
    </source>
</evidence>
<evidence type="ECO:0000256" key="1">
    <source>
        <dbReference type="ARBA" id="ARBA00004651"/>
    </source>
</evidence>
<dbReference type="GO" id="GO:0004984">
    <property type="term" value="F:olfactory receptor activity"/>
    <property type="evidence" value="ECO:0007669"/>
    <property type="project" value="InterPro"/>
</dbReference>
<dbReference type="Pfam" id="PF13853">
    <property type="entry name" value="7tm_4"/>
    <property type="match status" value="1"/>
</dbReference>
<dbReference type="GO" id="GO:0004930">
    <property type="term" value="F:G protein-coupled receptor activity"/>
    <property type="evidence" value="ECO:0007669"/>
    <property type="project" value="UniProtKB-KW"/>
</dbReference>
<dbReference type="GO" id="GO:0005886">
    <property type="term" value="C:plasma membrane"/>
    <property type="evidence" value="ECO:0007669"/>
    <property type="project" value="UniProtKB-SubCell"/>
</dbReference>
<dbReference type="STRING" id="10181.G5BRJ5"/>
<dbReference type="PANTHER" id="PTHR26452">
    <property type="entry name" value="OLFACTORY RECEPTOR"/>
    <property type="match status" value="1"/>
</dbReference>
<dbReference type="InterPro" id="IPR017452">
    <property type="entry name" value="GPCR_Rhodpsn_7TM"/>
</dbReference>
<protein>
    <submittedName>
        <fullName evidence="14">Olfactory receptor 14J1</fullName>
    </submittedName>
</protein>
<keyword evidence="3" id="KW-0716">Sensory transduction</keyword>
<evidence type="ECO:0000256" key="9">
    <source>
        <dbReference type="ARBA" id="ARBA00023170"/>
    </source>
</evidence>
<dbReference type="AlphaFoldDB" id="G5BRJ5"/>
<gene>
    <name evidence="14" type="ORF">GW7_20579</name>
</gene>
<dbReference type="EMBL" id="JH171543">
    <property type="protein sequence ID" value="EHB11906.1"/>
    <property type="molecule type" value="Genomic_DNA"/>
</dbReference>
<feature type="compositionally biased region" description="Basic residues" evidence="11">
    <location>
        <begin position="170"/>
        <end position="183"/>
    </location>
</feature>
<evidence type="ECO:0000256" key="3">
    <source>
        <dbReference type="ARBA" id="ARBA00022606"/>
    </source>
</evidence>
<dbReference type="Pfam" id="PF15346">
    <property type="entry name" value="ARGLU"/>
    <property type="match status" value="1"/>
</dbReference>
<feature type="compositionally biased region" description="Basic and acidic residues" evidence="11">
    <location>
        <begin position="299"/>
        <end position="320"/>
    </location>
</feature>
<keyword evidence="9 14" id="KW-0675">Receptor</keyword>
<dbReference type="InterPro" id="IPR050516">
    <property type="entry name" value="Olfactory_GPCR"/>
</dbReference>
<feature type="region of interest" description="Disordered" evidence="11">
    <location>
        <begin position="293"/>
        <end position="320"/>
    </location>
</feature>
<evidence type="ECO:0000256" key="4">
    <source>
        <dbReference type="ARBA" id="ARBA00022692"/>
    </source>
</evidence>
<evidence type="ECO:0000256" key="8">
    <source>
        <dbReference type="ARBA" id="ARBA00023136"/>
    </source>
</evidence>
<proteinExistence type="predicted"/>
<keyword evidence="4 12" id="KW-0812">Transmembrane</keyword>
<organism evidence="14 15">
    <name type="scientific">Heterocephalus glaber</name>
    <name type="common">Naked mole rat</name>
    <dbReference type="NCBI Taxonomy" id="10181"/>
    <lineage>
        <taxon>Eukaryota</taxon>
        <taxon>Metazoa</taxon>
        <taxon>Chordata</taxon>
        <taxon>Craniata</taxon>
        <taxon>Vertebrata</taxon>
        <taxon>Euteleostomi</taxon>
        <taxon>Mammalia</taxon>
        <taxon>Eutheria</taxon>
        <taxon>Euarchontoglires</taxon>
        <taxon>Glires</taxon>
        <taxon>Rodentia</taxon>
        <taxon>Hystricomorpha</taxon>
        <taxon>Bathyergidae</taxon>
        <taxon>Heterocephalus</taxon>
    </lineage>
</organism>
<comment type="subcellular location">
    <subcellularLocation>
        <location evidence="1">Cell membrane</location>
        <topology evidence="1">Multi-pass membrane protein</topology>
    </subcellularLocation>
</comment>
<evidence type="ECO:0000256" key="12">
    <source>
        <dbReference type="SAM" id="Phobius"/>
    </source>
</evidence>
<evidence type="ECO:0000256" key="5">
    <source>
        <dbReference type="ARBA" id="ARBA00022725"/>
    </source>
</evidence>
<accession>G5BRJ5</accession>
<keyword evidence="10" id="KW-0807">Transducer</keyword>
<feature type="domain" description="G-protein coupled receptors family 1 profile" evidence="13">
    <location>
        <begin position="39"/>
        <end position="129"/>
    </location>
</feature>
<evidence type="ECO:0000313" key="14">
    <source>
        <dbReference type="EMBL" id="EHB11906.1"/>
    </source>
</evidence>
<sequence>MDNLTIFTEFLLMDVTRSQELQVLQGVLFLVIYLGALTGNLVTVTVIITDTFLHSPMYIFISNMALLDLGSISVVPRALVTSLTGGKMISLRECALQIFLFTKCVAVEFDFLVVMSYDCYGAICHPLHYGEEACVELWVAKRYRCRGLHRSGSSSLHQGRIGRSQSRSSSHSKHAKKSKHKRLSCSCSPSCSRSTHAAASPGACLTLPKYNSVFWLAVRKCSSLDEKIRHQETEEKLIEEETPWRVEELVVKGVEEELEKRKNEIEQEDLRRVEETKRIMEKHLLELQQQRQAELTAQKAREEEERAKREELGQILEENNRKTAEAQGKLAVEQLRIV</sequence>
<dbReference type="InterPro" id="IPR033371">
    <property type="entry name" value="ARGLU1"/>
</dbReference>
<reference evidence="14 15" key="1">
    <citation type="journal article" date="2011" name="Nature">
        <title>Genome sequencing reveals insights into physiology and longevity of the naked mole rat.</title>
        <authorList>
            <person name="Kim E.B."/>
            <person name="Fang X."/>
            <person name="Fushan A.A."/>
            <person name="Huang Z."/>
            <person name="Lobanov A.V."/>
            <person name="Han L."/>
            <person name="Marino S.M."/>
            <person name="Sun X."/>
            <person name="Turanov A.A."/>
            <person name="Yang P."/>
            <person name="Yim S.H."/>
            <person name="Zhao X."/>
            <person name="Kasaikina M.V."/>
            <person name="Stoletzki N."/>
            <person name="Peng C."/>
            <person name="Polak P."/>
            <person name="Xiong Z."/>
            <person name="Kiezun A."/>
            <person name="Zhu Y."/>
            <person name="Chen Y."/>
            <person name="Kryukov G.V."/>
            <person name="Zhang Q."/>
            <person name="Peshkin L."/>
            <person name="Yang L."/>
            <person name="Bronson R.T."/>
            <person name="Buffenstein R."/>
            <person name="Wang B."/>
            <person name="Han C."/>
            <person name="Li Q."/>
            <person name="Chen L."/>
            <person name="Zhao W."/>
            <person name="Sunyaev S.R."/>
            <person name="Park T.J."/>
            <person name="Zhang G."/>
            <person name="Wang J."/>
            <person name="Gladyshev V.N."/>
        </authorList>
    </citation>
    <scope>NUCLEOTIDE SEQUENCE [LARGE SCALE GENOMIC DNA]</scope>
</reference>
<evidence type="ECO:0000256" key="7">
    <source>
        <dbReference type="ARBA" id="ARBA00023040"/>
    </source>
</evidence>
<evidence type="ECO:0000256" key="6">
    <source>
        <dbReference type="ARBA" id="ARBA00022989"/>
    </source>
</evidence>
<evidence type="ECO:0000259" key="13">
    <source>
        <dbReference type="PROSITE" id="PS50262"/>
    </source>
</evidence>
<keyword evidence="5" id="KW-0552">Olfaction</keyword>
<keyword evidence="7" id="KW-0297">G-protein coupled receptor</keyword>
<feature type="transmembrane region" description="Helical" evidence="12">
    <location>
        <begin position="60"/>
        <end position="80"/>
    </location>
</feature>